<name>A0AAU8BBY3_9CAUD</name>
<sequence length="32" mass="3831">MGHNGWDGRARTYDRIVNSYLLYQLSYIPRKS</sequence>
<dbReference type="AntiFam" id="ANF00012">
    <property type="entry name" value="tRNA translation"/>
</dbReference>
<organism evidence="1">
    <name type="scientific">Pseudomonas phage Baskent_P1_112</name>
    <dbReference type="NCBI Taxonomy" id="3145032"/>
    <lineage>
        <taxon>Viruses</taxon>
        <taxon>Duplodnaviria</taxon>
        <taxon>Heunggongvirae</taxon>
        <taxon>Uroviricota</taxon>
        <taxon>Caudoviricetes</taxon>
        <taxon>Bruynoghevirus</taxon>
    </lineage>
</organism>
<proteinExistence type="predicted"/>
<protein>
    <submittedName>
        <fullName evidence="1">Uncharacterized protein</fullName>
    </submittedName>
</protein>
<reference evidence="1" key="1">
    <citation type="submission" date="2024-04" db="EMBL/GenBank/DDBJ databases">
        <authorList>
            <person name="Uskudar Guclu A."/>
            <person name="Ata Vural I."/>
        </authorList>
    </citation>
    <scope>NUCLEOTIDE SEQUENCE</scope>
</reference>
<dbReference type="EMBL" id="PP766722">
    <property type="protein sequence ID" value="XCD08802.1"/>
    <property type="molecule type" value="Genomic_DNA"/>
</dbReference>
<evidence type="ECO:0000313" key="1">
    <source>
        <dbReference type="EMBL" id="XCD08802.1"/>
    </source>
</evidence>
<accession>A0AAU8BBY3</accession>